<dbReference type="OMA" id="TAICEPS"/>
<sequence>MLWWLPTFFILSSLRSTAAQAQASCLPFYSWASNSQNQSPCQVAASLLTVCNGSPFPVLPLPANSEYLGPTLQDANPCQCNTVTYSLMSACGACQGQDYVSWSVWTTNCATVYGNIFPEPIPSGVSVPGWAYLDVEAEGNFDQTNAKNNISRHLLQYRPRQAQLHRHLPLYPPNRPK</sequence>
<dbReference type="Proteomes" id="UP000054270">
    <property type="component" value="Unassembled WGS sequence"/>
</dbReference>
<proteinExistence type="predicted"/>
<evidence type="ECO:0000256" key="1">
    <source>
        <dbReference type="SAM" id="SignalP"/>
    </source>
</evidence>
<evidence type="ECO:0000313" key="3">
    <source>
        <dbReference type="Proteomes" id="UP000054270"/>
    </source>
</evidence>
<feature type="chain" id="PRO_5002260635" evidence="1">
    <location>
        <begin position="20"/>
        <end position="177"/>
    </location>
</feature>
<accession>A0A0D2PFX4</accession>
<name>A0A0D2PFX4_HYPSF</name>
<reference evidence="3" key="1">
    <citation type="submission" date="2014-04" db="EMBL/GenBank/DDBJ databases">
        <title>Evolutionary Origins and Diversification of the Mycorrhizal Mutualists.</title>
        <authorList>
            <consortium name="DOE Joint Genome Institute"/>
            <consortium name="Mycorrhizal Genomics Consortium"/>
            <person name="Kohler A."/>
            <person name="Kuo A."/>
            <person name="Nagy L.G."/>
            <person name="Floudas D."/>
            <person name="Copeland A."/>
            <person name="Barry K.W."/>
            <person name="Cichocki N."/>
            <person name="Veneault-Fourrey C."/>
            <person name="LaButti K."/>
            <person name="Lindquist E.A."/>
            <person name="Lipzen A."/>
            <person name="Lundell T."/>
            <person name="Morin E."/>
            <person name="Murat C."/>
            <person name="Riley R."/>
            <person name="Ohm R."/>
            <person name="Sun H."/>
            <person name="Tunlid A."/>
            <person name="Henrissat B."/>
            <person name="Grigoriev I.V."/>
            <person name="Hibbett D.S."/>
            <person name="Martin F."/>
        </authorList>
    </citation>
    <scope>NUCLEOTIDE SEQUENCE [LARGE SCALE GENOMIC DNA]</scope>
    <source>
        <strain evidence="3">FD-334 SS-4</strain>
    </source>
</reference>
<dbReference type="AlphaFoldDB" id="A0A0D2PFX4"/>
<organism evidence="2 3">
    <name type="scientific">Hypholoma sublateritium (strain FD-334 SS-4)</name>
    <dbReference type="NCBI Taxonomy" id="945553"/>
    <lineage>
        <taxon>Eukaryota</taxon>
        <taxon>Fungi</taxon>
        <taxon>Dikarya</taxon>
        <taxon>Basidiomycota</taxon>
        <taxon>Agaricomycotina</taxon>
        <taxon>Agaricomycetes</taxon>
        <taxon>Agaricomycetidae</taxon>
        <taxon>Agaricales</taxon>
        <taxon>Agaricineae</taxon>
        <taxon>Strophariaceae</taxon>
        <taxon>Hypholoma</taxon>
    </lineage>
</organism>
<evidence type="ECO:0000313" key="2">
    <source>
        <dbReference type="EMBL" id="KJA27471.1"/>
    </source>
</evidence>
<keyword evidence="3" id="KW-1185">Reference proteome</keyword>
<protein>
    <submittedName>
        <fullName evidence="2">Uncharacterized protein</fullName>
    </submittedName>
</protein>
<dbReference type="STRING" id="945553.A0A0D2PFX4"/>
<keyword evidence="1" id="KW-0732">Signal</keyword>
<dbReference type="OrthoDB" id="3362711at2759"/>
<gene>
    <name evidence="2" type="ORF">HYPSUDRAFT_937449</name>
</gene>
<dbReference type="EMBL" id="KN817524">
    <property type="protein sequence ID" value="KJA27471.1"/>
    <property type="molecule type" value="Genomic_DNA"/>
</dbReference>
<feature type="signal peptide" evidence="1">
    <location>
        <begin position="1"/>
        <end position="19"/>
    </location>
</feature>